<evidence type="ECO:0000259" key="8">
    <source>
        <dbReference type="Pfam" id="PF13359"/>
    </source>
</evidence>
<dbReference type="PANTHER" id="PTHR22930:SF85">
    <property type="entry name" value="GH03217P-RELATED"/>
    <property type="match status" value="1"/>
</dbReference>
<sequence length="130" mass="15356">MAKYDIFPSGDSGYPLRPWLLTAVANTEENTPEERYNRKQMSCRALIERCNGLLKMRFRCLLKHRVLHYTPQTACKIINACAVMKNICIKNNIPFPYYDDHWQDDMFNQYNGDNNYFMWLGCNNLLADFV</sequence>
<dbReference type="GO" id="GO:0046872">
    <property type="term" value="F:metal ion binding"/>
    <property type="evidence" value="ECO:0007669"/>
    <property type="project" value="UniProtKB-KW"/>
</dbReference>
<evidence type="ECO:0000256" key="2">
    <source>
        <dbReference type="ARBA" id="ARBA00004123"/>
    </source>
</evidence>
<dbReference type="GO" id="GO:0004518">
    <property type="term" value="F:nuclease activity"/>
    <property type="evidence" value="ECO:0007669"/>
    <property type="project" value="UniProtKB-KW"/>
</dbReference>
<comment type="subcellular location">
    <subcellularLocation>
        <location evidence="2">Nucleus</location>
    </subcellularLocation>
</comment>
<keyword evidence="5" id="KW-0479">Metal-binding</keyword>
<name>A0A3L8D506_OOCBI</name>
<reference evidence="9" key="1">
    <citation type="journal article" date="2018" name="Genome Res.">
        <title>The genomic architecture and molecular evolution of ant odorant receptors.</title>
        <authorList>
            <person name="McKenzie S.K."/>
            <person name="Kronauer D.J.C."/>
        </authorList>
    </citation>
    <scope>NUCLEOTIDE SEQUENCE [LARGE SCALE GENOMIC DNA]</scope>
    <source>
        <strain evidence="9">Clonal line C1</strain>
    </source>
</reference>
<feature type="domain" description="DDE Tnp4" evidence="8">
    <location>
        <begin position="10"/>
        <end position="86"/>
    </location>
</feature>
<protein>
    <recommendedName>
        <fullName evidence="8">DDE Tnp4 domain-containing protein</fullName>
    </recommendedName>
</protein>
<keyword evidence="7" id="KW-0539">Nucleus</keyword>
<dbReference type="InterPro" id="IPR045249">
    <property type="entry name" value="HARBI1-like"/>
</dbReference>
<dbReference type="InterPro" id="IPR027806">
    <property type="entry name" value="HARBI1_dom"/>
</dbReference>
<dbReference type="PANTHER" id="PTHR22930">
    <property type="match status" value="1"/>
</dbReference>
<dbReference type="OrthoDB" id="7554434at2759"/>
<evidence type="ECO:0000256" key="4">
    <source>
        <dbReference type="ARBA" id="ARBA00022722"/>
    </source>
</evidence>
<comment type="similarity">
    <text evidence="3">Belongs to the HARBI1 family.</text>
</comment>
<comment type="cofactor">
    <cofactor evidence="1">
        <name>a divalent metal cation</name>
        <dbReference type="ChEBI" id="CHEBI:60240"/>
    </cofactor>
</comment>
<reference evidence="9" key="2">
    <citation type="submission" date="2018-07" db="EMBL/GenBank/DDBJ databases">
        <authorList>
            <person name="Mckenzie S.K."/>
            <person name="Kronauer D.J.C."/>
        </authorList>
    </citation>
    <scope>NUCLEOTIDE SEQUENCE</scope>
    <source>
        <strain evidence="9">Clonal line C1</strain>
    </source>
</reference>
<evidence type="ECO:0000256" key="7">
    <source>
        <dbReference type="ARBA" id="ARBA00023242"/>
    </source>
</evidence>
<comment type="caution">
    <text evidence="9">The sequence shown here is derived from an EMBL/GenBank/DDBJ whole genome shotgun (WGS) entry which is preliminary data.</text>
</comment>
<proteinExistence type="inferred from homology"/>
<organism evidence="9">
    <name type="scientific">Ooceraea biroi</name>
    <name type="common">Clonal raider ant</name>
    <name type="synonym">Cerapachys biroi</name>
    <dbReference type="NCBI Taxonomy" id="2015173"/>
    <lineage>
        <taxon>Eukaryota</taxon>
        <taxon>Metazoa</taxon>
        <taxon>Ecdysozoa</taxon>
        <taxon>Arthropoda</taxon>
        <taxon>Hexapoda</taxon>
        <taxon>Insecta</taxon>
        <taxon>Pterygota</taxon>
        <taxon>Neoptera</taxon>
        <taxon>Endopterygota</taxon>
        <taxon>Hymenoptera</taxon>
        <taxon>Apocrita</taxon>
        <taxon>Aculeata</taxon>
        <taxon>Formicoidea</taxon>
        <taxon>Formicidae</taxon>
        <taxon>Dorylinae</taxon>
        <taxon>Ooceraea</taxon>
    </lineage>
</organism>
<dbReference type="Proteomes" id="UP000279307">
    <property type="component" value="Chromosome 13"/>
</dbReference>
<accession>A0A3L8D506</accession>
<dbReference type="Pfam" id="PF13359">
    <property type="entry name" value="DDE_Tnp_4"/>
    <property type="match status" value="1"/>
</dbReference>
<keyword evidence="4" id="KW-0540">Nuclease</keyword>
<dbReference type="GO" id="GO:0016787">
    <property type="term" value="F:hydrolase activity"/>
    <property type="evidence" value="ECO:0007669"/>
    <property type="project" value="UniProtKB-KW"/>
</dbReference>
<keyword evidence="6" id="KW-0378">Hydrolase</keyword>
<dbReference type="AlphaFoldDB" id="A0A3L8D506"/>
<evidence type="ECO:0000313" key="9">
    <source>
        <dbReference type="EMBL" id="RLU15329.1"/>
    </source>
</evidence>
<evidence type="ECO:0000256" key="3">
    <source>
        <dbReference type="ARBA" id="ARBA00006958"/>
    </source>
</evidence>
<evidence type="ECO:0000256" key="5">
    <source>
        <dbReference type="ARBA" id="ARBA00022723"/>
    </source>
</evidence>
<evidence type="ECO:0000256" key="1">
    <source>
        <dbReference type="ARBA" id="ARBA00001968"/>
    </source>
</evidence>
<gene>
    <name evidence="9" type="ORF">DMN91_012323</name>
</gene>
<evidence type="ECO:0000256" key="6">
    <source>
        <dbReference type="ARBA" id="ARBA00022801"/>
    </source>
</evidence>
<dbReference type="GO" id="GO:0005634">
    <property type="term" value="C:nucleus"/>
    <property type="evidence" value="ECO:0007669"/>
    <property type="project" value="UniProtKB-SubCell"/>
</dbReference>
<dbReference type="EMBL" id="QOIP01000013">
    <property type="protein sequence ID" value="RLU15329.1"/>
    <property type="molecule type" value="Genomic_DNA"/>
</dbReference>